<dbReference type="Gene3D" id="3.40.720.10">
    <property type="entry name" value="Alkaline Phosphatase, subunit A"/>
    <property type="match status" value="1"/>
</dbReference>
<evidence type="ECO:0000256" key="4">
    <source>
        <dbReference type="ARBA" id="ARBA00022989"/>
    </source>
</evidence>
<evidence type="ECO:0000256" key="5">
    <source>
        <dbReference type="ARBA" id="ARBA00023136"/>
    </source>
</evidence>
<keyword evidence="5 6" id="KW-0472">Membrane</keyword>
<feature type="domain" description="Sulfatase N-terminal" evidence="7">
    <location>
        <begin position="171"/>
        <end position="440"/>
    </location>
</feature>
<proteinExistence type="predicted"/>
<evidence type="ECO:0000256" key="1">
    <source>
        <dbReference type="ARBA" id="ARBA00004651"/>
    </source>
</evidence>
<dbReference type="Pfam" id="PF00884">
    <property type="entry name" value="Sulfatase"/>
    <property type="match status" value="1"/>
</dbReference>
<dbReference type="GO" id="GO:0005886">
    <property type="term" value="C:plasma membrane"/>
    <property type="evidence" value="ECO:0007669"/>
    <property type="project" value="UniProtKB-SubCell"/>
</dbReference>
<dbReference type="SUPFAM" id="SSF53649">
    <property type="entry name" value="Alkaline phosphatase-like"/>
    <property type="match status" value="1"/>
</dbReference>
<dbReference type="AlphaFoldDB" id="A0A172U3U8"/>
<sequence length="515" mass="57435">MVTADLEVYKQWAFRIDATPLKYLNSPKEAWASISHLPVFWILLAVTIFYVLLLAAFKKGIARLIYLLSKPIHWGVGVLSVSMFSVLMIVALRGGLQLAPLNQSTVYFSTNNFANQAAINASWNFLHGVMNQSGVNRNPYNYFSSEKAKRTVDSLFKTSGTTPALLNTTTPNIILIIWESFTEKATHLAIDGTEVTPGFNQLKKEGLYFSQLYASGDRTDKGLAAVLSGYPALPNASIIRTPNKAAKLAVLPTLLKERNYQIPFFYGGEPEFANIKSYLLHGNFNPLVDVSDFDKKDQNSKWGAHDGVVANRMLQYVNSVKAPFFATWLTLSSHEPFEVPETPAFKGNDNTSKFLNSLHYTDRVLSDFIEKAKQQPWWKNTLVVVIADHGHPLPETPHRINNFKIPMLWLGGALKASGTVHDKVMNQTDLAATLSAQLGITNASFPFSKNSFDTTSKPWSFFSFNNGFGWVTPTGYVLYDHVGKQVIEKGGQMDTTSIDDGKALQQFIYSDYINK</sequence>
<dbReference type="PATRIC" id="fig|1492898.3.peg.4837"/>
<comment type="subcellular location">
    <subcellularLocation>
        <location evidence="1">Cell membrane</location>
        <topology evidence="1">Multi-pass membrane protein</topology>
    </subcellularLocation>
</comment>
<dbReference type="InterPro" id="IPR000917">
    <property type="entry name" value="Sulfatase_N"/>
</dbReference>
<feature type="transmembrane region" description="Helical" evidence="6">
    <location>
        <begin position="74"/>
        <end position="96"/>
    </location>
</feature>
<evidence type="ECO:0000313" key="8">
    <source>
        <dbReference type="EMBL" id="ANE53667.1"/>
    </source>
</evidence>
<keyword evidence="3 6" id="KW-0812">Transmembrane</keyword>
<reference evidence="9" key="1">
    <citation type="submission" date="2015-01" db="EMBL/GenBank/DDBJ databases">
        <title>Flavisolibacter sp./LCS9/ whole genome sequencing.</title>
        <authorList>
            <person name="Kim M.K."/>
            <person name="Srinivasan S."/>
            <person name="Lee J.-J."/>
        </authorList>
    </citation>
    <scope>NUCLEOTIDE SEQUENCE [LARGE SCALE GENOMIC DNA]</scope>
    <source>
        <strain evidence="9">LCS9</strain>
    </source>
</reference>
<keyword evidence="9" id="KW-1185">Reference proteome</keyword>
<dbReference type="KEGG" id="fla:SY85_22305"/>
<reference evidence="8 9" key="2">
    <citation type="journal article" date="2016" name="Int. J. Syst. Evol. Microbiol.">
        <title>Flavisolibacter tropicus sp. nov., isolated from tropical soil.</title>
        <authorList>
            <person name="Lee J.J."/>
            <person name="Kang M.S."/>
            <person name="Kim G.S."/>
            <person name="Lee C.S."/>
            <person name="Lim S."/>
            <person name="Lee J."/>
            <person name="Roh S.H."/>
            <person name="Kang H."/>
            <person name="Ha J.M."/>
            <person name="Bae S."/>
            <person name="Jung H.Y."/>
            <person name="Kim M.K."/>
        </authorList>
    </citation>
    <scope>NUCLEOTIDE SEQUENCE [LARGE SCALE GENOMIC DNA]</scope>
    <source>
        <strain evidence="8 9">LCS9</strain>
    </source>
</reference>
<evidence type="ECO:0000256" key="6">
    <source>
        <dbReference type="SAM" id="Phobius"/>
    </source>
</evidence>
<organism evidence="8 9">
    <name type="scientific">Flavisolibacter tropicus</name>
    <dbReference type="NCBI Taxonomy" id="1492898"/>
    <lineage>
        <taxon>Bacteria</taxon>
        <taxon>Pseudomonadati</taxon>
        <taxon>Bacteroidota</taxon>
        <taxon>Chitinophagia</taxon>
        <taxon>Chitinophagales</taxon>
        <taxon>Chitinophagaceae</taxon>
        <taxon>Flavisolibacter</taxon>
    </lineage>
</organism>
<evidence type="ECO:0000259" key="7">
    <source>
        <dbReference type="Pfam" id="PF00884"/>
    </source>
</evidence>
<protein>
    <recommendedName>
        <fullName evidence="7">Sulfatase N-terminal domain-containing protein</fullName>
    </recommendedName>
</protein>
<dbReference type="InterPro" id="IPR050448">
    <property type="entry name" value="OpgB/LTA_synthase_biosynth"/>
</dbReference>
<keyword evidence="4 6" id="KW-1133">Transmembrane helix</keyword>
<dbReference type="PANTHER" id="PTHR47371:SF3">
    <property type="entry name" value="PHOSPHOGLYCEROL TRANSFERASE I"/>
    <property type="match status" value="1"/>
</dbReference>
<dbReference type="CDD" id="cd16015">
    <property type="entry name" value="LTA_synthase"/>
    <property type="match status" value="1"/>
</dbReference>
<gene>
    <name evidence="8" type="ORF">SY85_22305</name>
</gene>
<dbReference type="STRING" id="1492898.SY85_22305"/>
<evidence type="ECO:0000256" key="2">
    <source>
        <dbReference type="ARBA" id="ARBA00022475"/>
    </source>
</evidence>
<feature type="transmembrane region" description="Helical" evidence="6">
    <location>
        <begin position="30"/>
        <end position="53"/>
    </location>
</feature>
<evidence type="ECO:0000313" key="9">
    <source>
        <dbReference type="Proteomes" id="UP000077177"/>
    </source>
</evidence>
<dbReference type="PANTHER" id="PTHR47371">
    <property type="entry name" value="LIPOTEICHOIC ACID SYNTHASE"/>
    <property type="match status" value="1"/>
</dbReference>
<dbReference type="InterPro" id="IPR017850">
    <property type="entry name" value="Alkaline_phosphatase_core_sf"/>
</dbReference>
<name>A0A172U3U8_9BACT</name>
<keyword evidence="2" id="KW-1003">Cell membrane</keyword>
<dbReference type="Gene3D" id="3.30.1120.80">
    <property type="match status" value="1"/>
</dbReference>
<accession>A0A172U3U8</accession>
<dbReference type="Proteomes" id="UP000077177">
    <property type="component" value="Chromosome"/>
</dbReference>
<evidence type="ECO:0000256" key="3">
    <source>
        <dbReference type="ARBA" id="ARBA00022692"/>
    </source>
</evidence>
<dbReference type="EMBL" id="CP011390">
    <property type="protein sequence ID" value="ANE53667.1"/>
    <property type="molecule type" value="Genomic_DNA"/>
</dbReference>